<dbReference type="PANTHER" id="PTHR46862:SF3">
    <property type="entry name" value="OS07G0661900 PROTEIN"/>
    <property type="match status" value="1"/>
</dbReference>
<gene>
    <name evidence="1" type="ORF">jhhlp_006278</name>
</gene>
<dbReference type="PANTHER" id="PTHR46862">
    <property type="entry name" value="OS07G0661900 PROTEIN"/>
    <property type="match status" value="1"/>
</dbReference>
<dbReference type="AlphaFoldDB" id="A0A2N3N5F3"/>
<reference evidence="1 2" key="1">
    <citation type="journal article" date="2017" name="G3 (Bethesda)">
        <title>First Draft Genome Sequence of the Pathogenic Fungus Lomentospora prolificans (Formerly Scedosporium prolificans).</title>
        <authorList>
            <person name="Luo R."/>
            <person name="Zimin A."/>
            <person name="Workman R."/>
            <person name="Fan Y."/>
            <person name="Pertea G."/>
            <person name="Grossman N."/>
            <person name="Wear M.P."/>
            <person name="Jia B."/>
            <person name="Miller H."/>
            <person name="Casadevall A."/>
            <person name="Timp W."/>
            <person name="Zhang S.X."/>
            <person name="Salzberg S.L."/>
        </authorList>
    </citation>
    <scope>NUCLEOTIDE SEQUENCE [LARGE SCALE GENOMIC DNA]</scope>
    <source>
        <strain evidence="1 2">JHH-5317</strain>
    </source>
</reference>
<comment type="caution">
    <text evidence="1">The sequence shown here is derived from an EMBL/GenBank/DDBJ whole genome shotgun (WGS) entry which is preliminary data.</text>
</comment>
<organism evidence="1 2">
    <name type="scientific">Lomentospora prolificans</name>
    <dbReference type="NCBI Taxonomy" id="41688"/>
    <lineage>
        <taxon>Eukaryota</taxon>
        <taxon>Fungi</taxon>
        <taxon>Dikarya</taxon>
        <taxon>Ascomycota</taxon>
        <taxon>Pezizomycotina</taxon>
        <taxon>Sordariomycetes</taxon>
        <taxon>Hypocreomycetidae</taxon>
        <taxon>Microascales</taxon>
        <taxon>Microascaceae</taxon>
        <taxon>Lomentospora</taxon>
    </lineage>
</organism>
<dbReference type="VEuPathDB" id="FungiDB:jhhlp_006278"/>
<name>A0A2N3N5F3_9PEZI</name>
<dbReference type="InParanoid" id="A0A2N3N5F3"/>
<evidence type="ECO:0000313" key="1">
    <source>
        <dbReference type="EMBL" id="PKS07671.1"/>
    </source>
</evidence>
<dbReference type="Proteomes" id="UP000233524">
    <property type="component" value="Unassembled WGS sequence"/>
</dbReference>
<keyword evidence="2" id="KW-1185">Reference proteome</keyword>
<accession>A0A2N3N5F3</accession>
<dbReference type="Gene3D" id="1.25.40.10">
    <property type="entry name" value="Tetratricopeptide repeat domain"/>
    <property type="match status" value="2"/>
</dbReference>
<dbReference type="EMBL" id="NLAX01000701">
    <property type="protein sequence ID" value="PKS07671.1"/>
    <property type="molecule type" value="Genomic_DNA"/>
</dbReference>
<protein>
    <recommendedName>
        <fullName evidence="3">Pentacotripeptide-repeat region of PRORP domain-containing protein</fullName>
    </recommendedName>
</protein>
<proteinExistence type="predicted"/>
<dbReference type="InterPro" id="IPR011990">
    <property type="entry name" value="TPR-like_helical_dom_sf"/>
</dbReference>
<evidence type="ECO:0000313" key="2">
    <source>
        <dbReference type="Proteomes" id="UP000233524"/>
    </source>
</evidence>
<evidence type="ECO:0008006" key="3">
    <source>
        <dbReference type="Google" id="ProtNLM"/>
    </source>
</evidence>
<dbReference type="OrthoDB" id="185373at2759"/>
<sequence>MRAHLARHVCRRYLVNGVRPSLQRSYRPRSNRTSLLEIPISASRPFRRSFFGIFQEAPRRIRTNEFEPGWPLVLSWRTRVLENLRPPPREELVEAFRQLFEHKLQFRAPVNSTQAIQCYRLFTYLVENKADEAGPGLSIAELTAARDALLLVPKDNTKHHLEFSRALYEEILRQRRLEEEFGVPEEAVEDIDSLARTPADEDFRSYITALTQYGASSDAAAALNDHWEKLVAQNRIYKGAKQLWIIVLQGLAREGKEADLLEQARIAEEHGIQYRPHFQEVMTTFFARRDRVETTKLWFERDTGKRWPTIQTYAEIIRFAKRNGLEDWVNEAFKALIDHNPRKAHWDIIFQWAVLCRDEGVEGVKHMIDIMVKNNPENEAARPDIDTINGLIRIAMEKNDPYLAERFLALGSELGIDPNTTTYILQMDYRIDAKDLSGAKAAYHDILRTEIQNDEDLAVINKYIRALCAADRPLLKNIHEIMGDLEHRLVTLDPETVVALCMTFLKSDDQYDVIDTLAVHVFHYSSEQREQIRTAFVDFILDRKNSTSRVWDAYQLLMQFFPETTRESRVKLMGAFFDRKRADMATSVFMHMKEHVNRDFRPTAEDYVVMFEGLGKAPDETSLDSLHNMLKIDTNVQPCTRLSNALMIALGACGRSLRALDVWHDISRSAEGPSYASLEIIFAVLEKKPFGDEDAKKIWRSMERMELEIPPSVFASYCGALAGNSRLDEVKGLIKGMPRTVGYEPDFMT</sequence>
<dbReference type="STRING" id="41688.A0A2N3N5F3"/>